<feature type="transmembrane region" description="Helical" evidence="1">
    <location>
        <begin position="50"/>
        <end position="73"/>
    </location>
</feature>
<dbReference type="EMBL" id="LXQA010109106">
    <property type="protein sequence ID" value="MCI18220.1"/>
    <property type="molecule type" value="Genomic_DNA"/>
</dbReference>
<sequence length="126" mass="14221">DSVTVDDADTLIWHSHVPLKISILAWRLLRDRLPTKTNLVTRGILSQEAHFCVSGCGEWFLLLYAITLFSLLLQLVEVEFADLFCNSFGLPAFGLFGRKEIIDCFEAQQVLLIKCWTRSSFSLIGG</sequence>
<protein>
    <submittedName>
        <fullName evidence="3">Glutamate-gated kainate-type ion channel receptor subunit GluR5</fullName>
    </submittedName>
</protein>
<dbReference type="AlphaFoldDB" id="A0A392Q3B5"/>
<dbReference type="Proteomes" id="UP000265520">
    <property type="component" value="Unassembled WGS sequence"/>
</dbReference>
<dbReference type="Pfam" id="PF13966">
    <property type="entry name" value="zf-RVT"/>
    <property type="match status" value="1"/>
</dbReference>
<keyword evidence="3" id="KW-0675">Receptor</keyword>
<feature type="domain" description="Reverse transcriptase zinc-binding" evidence="2">
    <location>
        <begin position="8"/>
        <end position="52"/>
    </location>
</feature>
<proteinExistence type="predicted"/>
<organism evidence="3 4">
    <name type="scientific">Trifolium medium</name>
    <dbReference type="NCBI Taxonomy" id="97028"/>
    <lineage>
        <taxon>Eukaryota</taxon>
        <taxon>Viridiplantae</taxon>
        <taxon>Streptophyta</taxon>
        <taxon>Embryophyta</taxon>
        <taxon>Tracheophyta</taxon>
        <taxon>Spermatophyta</taxon>
        <taxon>Magnoliopsida</taxon>
        <taxon>eudicotyledons</taxon>
        <taxon>Gunneridae</taxon>
        <taxon>Pentapetalae</taxon>
        <taxon>rosids</taxon>
        <taxon>fabids</taxon>
        <taxon>Fabales</taxon>
        <taxon>Fabaceae</taxon>
        <taxon>Papilionoideae</taxon>
        <taxon>50 kb inversion clade</taxon>
        <taxon>NPAAA clade</taxon>
        <taxon>Hologalegina</taxon>
        <taxon>IRL clade</taxon>
        <taxon>Trifolieae</taxon>
        <taxon>Trifolium</taxon>
    </lineage>
</organism>
<keyword evidence="1" id="KW-0472">Membrane</keyword>
<feature type="non-terminal residue" evidence="3">
    <location>
        <position position="1"/>
    </location>
</feature>
<keyword evidence="1" id="KW-1133">Transmembrane helix</keyword>
<accession>A0A392Q3B5</accession>
<keyword evidence="4" id="KW-1185">Reference proteome</keyword>
<dbReference type="InterPro" id="IPR026960">
    <property type="entry name" value="RVT-Znf"/>
</dbReference>
<comment type="caution">
    <text evidence="3">The sequence shown here is derived from an EMBL/GenBank/DDBJ whole genome shotgun (WGS) entry which is preliminary data.</text>
</comment>
<evidence type="ECO:0000313" key="3">
    <source>
        <dbReference type="EMBL" id="MCI18220.1"/>
    </source>
</evidence>
<evidence type="ECO:0000313" key="4">
    <source>
        <dbReference type="Proteomes" id="UP000265520"/>
    </source>
</evidence>
<keyword evidence="1" id="KW-0812">Transmembrane</keyword>
<name>A0A392Q3B5_9FABA</name>
<reference evidence="3 4" key="1">
    <citation type="journal article" date="2018" name="Front. Plant Sci.">
        <title>Red Clover (Trifolium pratense) and Zigzag Clover (T. medium) - A Picture of Genomic Similarities and Differences.</title>
        <authorList>
            <person name="Dluhosova J."/>
            <person name="Istvanek J."/>
            <person name="Nedelnik J."/>
            <person name="Repkova J."/>
        </authorList>
    </citation>
    <scope>NUCLEOTIDE SEQUENCE [LARGE SCALE GENOMIC DNA]</scope>
    <source>
        <strain evidence="4">cv. 10/8</strain>
        <tissue evidence="3">Leaf</tissue>
    </source>
</reference>
<evidence type="ECO:0000256" key="1">
    <source>
        <dbReference type="SAM" id="Phobius"/>
    </source>
</evidence>
<evidence type="ECO:0000259" key="2">
    <source>
        <dbReference type="Pfam" id="PF13966"/>
    </source>
</evidence>
<feature type="transmembrane region" description="Helical" evidence="1">
    <location>
        <begin position="12"/>
        <end position="29"/>
    </location>
</feature>